<protein>
    <submittedName>
        <fullName evidence="2">Glycerophosphoryl diester phosphodiesterase</fullName>
    </submittedName>
</protein>
<dbReference type="CDD" id="cd08563">
    <property type="entry name" value="GDPD_TtGDE_like"/>
    <property type="match status" value="1"/>
</dbReference>
<dbReference type="SUPFAM" id="SSF51695">
    <property type="entry name" value="PLC-like phosphodiesterases"/>
    <property type="match status" value="1"/>
</dbReference>
<evidence type="ECO:0000313" key="2">
    <source>
        <dbReference type="EMBL" id="AEV95360.1"/>
    </source>
</evidence>
<sequence>MITQVIAHRGSKGLRPENTLPAFSKAIEAGADGIETDVHLSKDGELIIIHDETVNRTTNGTGRVYDMTLKELKELDAGSYFGLNYLGTRIPTLQEVVHLLIESHYTGVFNLEFKTDKFGYPGLEEKVANYFDSIDYPFHLVYSSFNPKSIKKIHAIQPTIETASLFKLRTASAKRFAKKNVIQDWHPSIAWVRSHRWFLPRMEIRPWTVNSEDNMEFCFKHHFKGIITDFPERGLSIRKSIQGE</sequence>
<evidence type="ECO:0000313" key="3">
    <source>
        <dbReference type="Proteomes" id="UP000005444"/>
    </source>
</evidence>
<dbReference type="PANTHER" id="PTHR46211:SF1">
    <property type="entry name" value="GLYCEROPHOSPHODIESTER PHOSPHODIESTERASE, CYTOPLASMIC"/>
    <property type="match status" value="1"/>
</dbReference>
<dbReference type="HOGENOM" id="CLU_030006_3_5_9"/>
<reference evidence="2 3" key="1">
    <citation type="journal article" date="2012" name="J. Bacteriol.">
        <title>Complete Genome Sequence of the Beer Spoilage Organism Pediococcus claussenii ATCC BAA-344T.</title>
        <authorList>
            <person name="Pittet V."/>
            <person name="Abegunde T."/>
            <person name="Marfleet T."/>
            <person name="Haakensen M."/>
            <person name="Morrow K."/>
            <person name="Jayaprakash T."/>
            <person name="Schroeder K."/>
            <person name="Trost B."/>
            <person name="Byrns S."/>
            <person name="Bergsveinson J."/>
            <person name="Kusalik A."/>
            <person name="Ziola B."/>
        </authorList>
    </citation>
    <scope>NUCLEOTIDE SEQUENCE [LARGE SCALE GENOMIC DNA]</scope>
    <source>
        <strain evidence="2 3">ATCC BAA-344</strain>
    </source>
</reference>
<gene>
    <name evidence="2" type="primary">ugpQ</name>
    <name evidence="2" type="ordered locus">PECL_1097</name>
</gene>
<dbReference type="STRING" id="701521.PECL_1097"/>
<evidence type="ECO:0000259" key="1">
    <source>
        <dbReference type="PROSITE" id="PS51704"/>
    </source>
</evidence>
<dbReference type="Proteomes" id="UP000005444">
    <property type="component" value="Chromosome"/>
</dbReference>
<accession>G8PDM5</accession>
<dbReference type="PATRIC" id="fig|701521.8.peg.1039"/>
<dbReference type="PROSITE" id="PS51704">
    <property type="entry name" value="GP_PDE"/>
    <property type="match status" value="1"/>
</dbReference>
<feature type="domain" description="GP-PDE" evidence="1">
    <location>
        <begin position="3"/>
        <end position="238"/>
    </location>
</feature>
<dbReference type="InterPro" id="IPR030395">
    <property type="entry name" value="GP_PDE_dom"/>
</dbReference>
<dbReference type="AlphaFoldDB" id="G8PDM5"/>
<dbReference type="eggNOG" id="COG0584">
    <property type="taxonomic scope" value="Bacteria"/>
</dbReference>
<name>G8PDM5_PEDCP</name>
<dbReference type="PANTHER" id="PTHR46211">
    <property type="entry name" value="GLYCEROPHOSPHORYL DIESTER PHOSPHODIESTERASE"/>
    <property type="match status" value="1"/>
</dbReference>
<dbReference type="GO" id="GO:0008081">
    <property type="term" value="F:phosphoric diester hydrolase activity"/>
    <property type="evidence" value="ECO:0007669"/>
    <property type="project" value="InterPro"/>
</dbReference>
<proteinExistence type="predicted"/>
<dbReference type="InterPro" id="IPR017946">
    <property type="entry name" value="PLC-like_Pdiesterase_TIM-brl"/>
</dbReference>
<organism evidence="2 3">
    <name type="scientific">Pediococcus claussenii (strain ATCC BAA-344 / DSM 14800 / JCM 18046 / KCTC 3811 / LMG 21948 / P06)</name>
    <dbReference type="NCBI Taxonomy" id="701521"/>
    <lineage>
        <taxon>Bacteria</taxon>
        <taxon>Bacillati</taxon>
        <taxon>Bacillota</taxon>
        <taxon>Bacilli</taxon>
        <taxon>Lactobacillales</taxon>
        <taxon>Lactobacillaceae</taxon>
        <taxon>Pediococcus</taxon>
    </lineage>
</organism>
<dbReference type="RefSeq" id="WP_014215557.1">
    <property type="nucleotide sequence ID" value="NC_016605.1"/>
</dbReference>
<keyword evidence="3" id="KW-1185">Reference proteome</keyword>
<dbReference type="KEGG" id="pce:PECL_1097"/>
<dbReference type="EMBL" id="CP003137">
    <property type="protein sequence ID" value="AEV95360.1"/>
    <property type="molecule type" value="Genomic_DNA"/>
</dbReference>
<dbReference type="GO" id="GO:0006629">
    <property type="term" value="P:lipid metabolic process"/>
    <property type="evidence" value="ECO:0007669"/>
    <property type="project" value="InterPro"/>
</dbReference>
<dbReference type="Gene3D" id="3.20.20.190">
    <property type="entry name" value="Phosphatidylinositol (PI) phosphodiesterase"/>
    <property type="match status" value="1"/>
</dbReference>
<dbReference type="Pfam" id="PF03009">
    <property type="entry name" value="GDPD"/>
    <property type="match status" value="1"/>
</dbReference>